<evidence type="ECO:0000313" key="1">
    <source>
        <dbReference type="EMBL" id="KAK7387690.1"/>
    </source>
</evidence>
<evidence type="ECO:0000313" key="2">
    <source>
        <dbReference type="Proteomes" id="UP001386955"/>
    </source>
</evidence>
<gene>
    <name evidence="1" type="ORF">VNO78_22480</name>
</gene>
<proteinExistence type="predicted"/>
<reference evidence="1 2" key="1">
    <citation type="submission" date="2024-01" db="EMBL/GenBank/DDBJ databases">
        <title>The genomes of 5 underutilized Papilionoideae crops provide insights into root nodulation and disease resistanc.</title>
        <authorList>
            <person name="Jiang F."/>
        </authorList>
    </citation>
    <scope>NUCLEOTIDE SEQUENCE [LARGE SCALE GENOMIC DNA]</scope>
    <source>
        <strain evidence="1">DUOXIRENSHENG_FW03</strain>
        <tissue evidence="1">Leaves</tissue>
    </source>
</reference>
<name>A0AAN9XBZ6_PSOTE</name>
<protein>
    <submittedName>
        <fullName evidence="1">Uncharacterized protein</fullName>
    </submittedName>
</protein>
<organism evidence="1 2">
    <name type="scientific">Psophocarpus tetragonolobus</name>
    <name type="common">Winged bean</name>
    <name type="synonym">Dolichos tetragonolobus</name>
    <dbReference type="NCBI Taxonomy" id="3891"/>
    <lineage>
        <taxon>Eukaryota</taxon>
        <taxon>Viridiplantae</taxon>
        <taxon>Streptophyta</taxon>
        <taxon>Embryophyta</taxon>
        <taxon>Tracheophyta</taxon>
        <taxon>Spermatophyta</taxon>
        <taxon>Magnoliopsida</taxon>
        <taxon>eudicotyledons</taxon>
        <taxon>Gunneridae</taxon>
        <taxon>Pentapetalae</taxon>
        <taxon>rosids</taxon>
        <taxon>fabids</taxon>
        <taxon>Fabales</taxon>
        <taxon>Fabaceae</taxon>
        <taxon>Papilionoideae</taxon>
        <taxon>50 kb inversion clade</taxon>
        <taxon>NPAAA clade</taxon>
        <taxon>indigoferoid/millettioid clade</taxon>
        <taxon>Phaseoleae</taxon>
        <taxon>Psophocarpus</taxon>
    </lineage>
</organism>
<dbReference type="Proteomes" id="UP001386955">
    <property type="component" value="Unassembled WGS sequence"/>
</dbReference>
<accession>A0AAN9XBZ6</accession>
<dbReference type="AlphaFoldDB" id="A0AAN9XBZ6"/>
<dbReference type="EMBL" id="JAYMYS010000006">
    <property type="protein sequence ID" value="KAK7387690.1"/>
    <property type="molecule type" value="Genomic_DNA"/>
</dbReference>
<keyword evidence="2" id="KW-1185">Reference proteome</keyword>
<comment type="caution">
    <text evidence="1">The sequence shown here is derived from an EMBL/GenBank/DDBJ whole genome shotgun (WGS) entry which is preliminary data.</text>
</comment>
<sequence length="74" mass="8192">MHVWVSSFGIQAREAASPCCKAARWSHAFIIDLGEKDVMEFDLSGSYNVLEYESLAVATPKGIELKQKSKGVFL</sequence>